<dbReference type="CDD" id="cd02503">
    <property type="entry name" value="MobA"/>
    <property type="match status" value="1"/>
</dbReference>
<evidence type="ECO:0000256" key="5">
    <source>
        <dbReference type="ARBA" id="ARBA00022842"/>
    </source>
</evidence>
<feature type="domain" description="MobA-like NTP transferase" evidence="8">
    <location>
        <begin position="6"/>
        <end position="136"/>
    </location>
</feature>
<keyword evidence="4" id="KW-0547">Nucleotide-binding</keyword>
<dbReference type="GO" id="GO:0006777">
    <property type="term" value="P:Mo-molybdopterin cofactor biosynthetic process"/>
    <property type="evidence" value="ECO:0007669"/>
    <property type="project" value="UniProtKB-KW"/>
</dbReference>
<dbReference type="InterPro" id="IPR025877">
    <property type="entry name" value="MobA-like_NTP_Trfase"/>
</dbReference>
<dbReference type="InterPro" id="IPR013482">
    <property type="entry name" value="Molybde_CF_guanTrfase"/>
</dbReference>
<keyword evidence="9" id="KW-0548">Nucleotidyltransferase</keyword>
<keyword evidence="1" id="KW-0963">Cytoplasm</keyword>
<organism evidence="9">
    <name type="scientific">Mesoaciditoga lauensis</name>
    <dbReference type="NCBI Taxonomy" id="1495039"/>
    <lineage>
        <taxon>Bacteria</taxon>
        <taxon>Thermotogati</taxon>
        <taxon>Thermotogota</taxon>
        <taxon>Thermotogae</taxon>
        <taxon>Mesoaciditogales</taxon>
        <taxon>Mesoaciditogaceae</taxon>
        <taxon>Mesoaciditoga</taxon>
    </lineage>
</organism>
<evidence type="ECO:0000259" key="8">
    <source>
        <dbReference type="Pfam" id="PF12804"/>
    </source>
</evidence>
<accession>A0A7V3RFK8</accession>
<dbReference type="SUPFAM" id="SSF53448">
    <property type="entry name" value="Nucleotide-diphospho-sugar transferases"/>
    <property type="match status" value="1"/>
</dbReference>
<dbReference type="Gene3D" id="3.90.550.10">
    <property type="entry name" value="Spore Coat Polysaccharide Biosynthesis Protein SpsA, Chain A"/>
    <property type="match status" value="1"/>
</dbReference>
<dbReference type="PANTHER" id="PTHR19136:SF81">
    <property type="entry name" value="MOLYBDENUM COFACTOR GUANYLYLTRANSFERASE"/>
    <property type="match status" value="1"/>
</dbReference>
<protein>
    <submittedName>
        <fullName evidence="9">Molybdenum cofactor guanylyltransferase</fullName>
    </submittedName>
</protein>
<dbReference type="PANTHER" id="PTHR19136">
    <property type="entry name" value="MOLYBDENUM COFACTOR GUANYLYLTRANSFERASE"/>
    <property type="match status" value="1"/>
</dbReference>
<evidence type="ECO:0000313" key="9">
    <source>
        <dbReference type="EMBL" id="HGE75710.1"/>
    </source>
</evidence>
<dbReference type="GO" id="GO:0016779">
    <property type="term" value="F:nucleotidyltransferase activity"/>
    <property type="evidence" value="ECO:0007669"/>
    <property type="project" value="UniProtKB-KW"/>
</dbReference>
<dbReference type="GO" id="GO:0046872">
    <property type="term" value="F:metal ion binding"/>
    <property type="evidence" value="ECO:0007669"/>
    <property type="project" value="UniProtKB-KW"/>
</dbReference>
<evidence type="ECO:0000256" key="3">
    <source>
        <dbReference type="ARBA" id="ARBA00022723"/>
    </source>
</evidence>
<dbReference type="Pfam" id="PF12804">
    <property type="entry name" value="NTP_transf_3"/>
    <property type="match status" value="1"/>
</dbReference>
<gene>
    <name evidence="9" type="ORF">ENX73_06250</name>
</gene>
<proteinExistence type="predicted"/>
<keyword evidence="5" id="KW-0460">Magnesium</keyword>
<evidence type="ECO:0000256" key="7">
    <source>
        <dbReference type="ARBA" id="ARBA00023150"/>
    </source>
</evidence>
<dbReference type="AlphaFoldDB" id="A0A7V3RFK8"/>
<dbReference type="GO" id="GO:0005525">
    <property type="term" value="F:GTP binding"/>
    <property type="evidence" value="ECO:0007669"/>
    <property type="project" value="UniProtKB-KW"/>
</dbReference>
<evidence type="ECO:0000256" key="2">
    <source>
        <dbReference type="ARBA" id="ARBA00022679"/>
    </source>
</evidence>
<reference evidence="9" key="1">
    <citation type="journal article" date="2020" name="mSystems">
        <title>Genome- and Community-Level Interaction Insights into Carbon Utilization and Element Cycling Functions of Hydrothermarchaeota in Hydrothermal Sediment.</title>
        <authorList>
            <person name="Zhou Z."/>
            <person name="Liu Y."/>
            <person name="Xu W."/>
            <person name="Pan J."/>
            <person name="Luo Z.H."/>
            <person name="Li M."/>
        </authorList>
    </citation>
    <scope>NUCLEOTIDE SEQUENCE [LARGE SCALE GENOMIC DNA]</scope>
    <source>
        <strain evidence="9">SpSt-966</strain>
    </source>
</reference>
<keyword evidence="3" id="KW-0479">Metal-binding</keyword>
<dbReference type="InterPro" id="IPR029044">
    <property type="entry name" value="Nucleotide-diphossugar_trans"/>
</dbReference>
<dbReference type="EMBL" id="DTPE01000245">
    <property type="protein sequence ID" value="HGE75710.1"/>
    <property type="molecule type" value="Genomic_DNA"/>
</dbReference>
<evidence type="ECO:0000256" key="1">
    <source>
        <dbReference type="ARBA" id="ARBA00022490"/>
    </source>
</evidence>
<sequence length="186" mass="20938">MSVNLAILVGGKSKRFGFDKCTYEFKGMKMIDWIKESIGFLFDDILLIGENSNLNCNFIQDLNPGFGPISGLETALVNSDEGVFLISCDMPFVMKAVVEMMIEHSYSHSIVCAEIDGIYQVTHALYSKKVLLSIKKEMARRNPSLKHLISTSDDVLILDDKNLCSIENYAVSFTNFNALEDLERYL</sequence>
<keyword evidence="7" id="KW-0501">Molybdenum cofactor biosynthesis</keyword>
<keyword evidence="6" id="KW-0342">GTP-binding</keyword>
<evidence type="ECO:0000256" key="4">
    <source>
        <dbReference type="ARBA" id="ARBA00022741"/>
    </source>
</evidence>
<comment type="caution">
    <text evidence="9">The sequence shown here is derived from an EMBL/GenBank/DDBJ whole genome shotgun (WGS) entry which is preliminary data.</text>
</comment>
<name>A0A7V3RFK8_9BACT</name>
<evidence type="ECO:0000256" key="6">
    <source>
        <dbReference type="ARBA" id="ARBA00023134"/>
    </source>
</evidence>
<keyword evidence="2 9" id="KW-0808">Transferase</keyword>